<evidence type="ECO:0000313" key="2">
    <source>
        <dbReference type="EMBL" id="GMR59019.1"/>
    </source>
</evidence>
<dbReference type="AlphaFoldDB" id="A0AAN5DBT1"/>
<accession>A0AAN5DBT1</accession>
<evidence type="ECO:0000256" key="1">
    <source>
        <dbReference type="SAM" id="MobiDB-lite"/>
    </source>
</evidence>
<feature type="region of interest" description="Disordered" evidence="1">
    <location>
        <begin position="220"/>
        <end position="248"/>
    </location>
</feature>
<feature type="compositionally biased region" description="Basic and acidic residues" evidence="1">
    <location>
        <begin position="220"/>
        <end position="232"/>
    </location>
</feature>
<reference evidence="3" key="1">
    <citation type="submission" date="2022-10" db="EMBL/GenBank/DDBJ databases">
        <title>Genome assembly of Pristionchus species.</title>
        <authorList>
            <person name="Yoshida K."/>
            <person name="Sommer R.J."/>
        </authorList>
    </citation>
    <scope>NUCLEOTIDE SEQUENCE [LARGE SCALE GENOMIC DNA]</scope>
    <source>
        <strain evidence="3">RS5460</strain>
    </source>
</reference>
<feature type="non-terminal residue" evidence="2">
    <location>
        <position position="1"/>
    </location>
</feature>
<gene>
    <name evidence="2" type="ORF">PMAYCL1PPCAC_29214</name>
</gene>
<evidence type="ECO:0000313" key="3">
    <source>
        <dbReference type="Proteomes" id="UP001328107"/>
    </source>
</evidence>
<protein>
    <submittedName>
        <fullName evidence="2">Uncharacterized protein</fullName>
    </submittedName>
</protein>
<dbReference type="Proteomes" id="UP001328107">
    <property type="component" value="Unassembled WGS sequence"/>
</dbReference>
<dbReference type="EMBL" id="BTRK01000006">
    <property type="protein sequence ID" value="GMR59019.1"/>
    <property type="molecule type" value="Genomic_DNA"/>
</dbReference>
<keyword evidence="3" id="KW-1185">Reference proteome</keyword>
<proteinExistence type="predicted"/>
<name>A0AAN5DBT1_9BILA</name>
<feature type="compositionally biased region" description="Pro residues" evidence="1">
    <location>
        <begin position="61"/>
        <end position="80"/>
    </location>
</feature>
<sequence length="291" mass="33125">GSHSPDTMKMFAHMLYNYLKTVTVARKNDEDYELEEAHLKARNLELVQDAFEKSALRHLGTPPPSYEGPPLPISLPPPPSFDDYDIGAPAIPPSDSDRPLPPPVPKFRPIRYQPGIPVPIPPTSSPPSRVLLFKPSSMRQRPDEFIVRPPPLTRFNSPEGKIRPKSEAAPILSINQMPYRRPFFIPLPPYLPPSSALDTTTVRPAIYPLQAYGYRTDARVEAKPNRNDRKSSGDYILPHPVKKKEKKPAFHRKFMRRIYSKPLSSADQVNVQEGISHSSQSIRRRYRRKNK</sequence>
<comment type="caution">
    <text evidence="2">The sequence shown here is derived from an EMBL/GenBank/DDBJ whole genome shotgun (WGS) entry which is preliminary data.</text>
</comment>
<feature type="region of interest" description="Disordered" evidence="1">
    <location>
        <begin position="57"/>
        <end position="103"/>
    </location>
</feature>
<feature type="compositionally biased region" description="Polar residues" evidence="1">
    <location>
        <begin position="264"/>
        <end position="281"/>
    </location>
</feature>
<feature type="region of interest" description="Disordered" evidence="1">
    <location>
        <begin position="264"/>
        <end position="291"/>
    </location>
</feature>
<feature type="region of interest" description="Disordered" evidence="1">
    <location>
        <begin position="143"/>
        <end position="163"/>
    </location>
</feature>
<feature type="compositionally biased region" description="Basic residues" evidence="1">
    <location>
        <begin position="282"/>
        <end position="291"/>
    </location>
</feature>
<organism evidence="2 3">
    <name type="scientific">Pristionchus mayeri</name>
    <dbReference type="NCBI Taxonomy" id="1317129"/>
    <lineage>
        <taxon>Eukaryota</taxon>
        <taxon>Metazoa</taxon>
        <taxon>Ecdysozoa</taxon>
        <taxon>Nematoda</taxon>
        <taxon>Chromadorea</taxon>
        <taxon>Rhabditida</taxon>
        <taxon>Rhabditina</taxon>
        <taxon>Diplogasteromorpha</taxon>
        <taxon>Diplogasteroidea</taxon>
        <taxon>Neodiplogasteridae</taxon>
        <taxon>Pristionchus</taxon>
    </lineage>
</organism>